<gene>
    <name evidence="2" type="ORF">DRH29_03610</name>
</gene>
<accession>A0A420ZC66</accession>
<evidence type="ECO:0000313" key="2">
    <source>
        <dbReference type="EMBL" id="RLC36856.1"/>
    </source>
</evidence>
<dbReference type="SUPFAM" id="SSF109604">
    <property type="entry name" value="HD-domain/PDEase-like"/>
    <property type="match status" value="1"/>
</dbReference>
<dbReference type="PROSITE" id="PS51831">
    <property type="entry name" value="HD"/>
    <property type="match status" value="1"/>
</dbReference>
<comment type="caution">
    <text evidence="2">The sequence shown here is derived from an EMBL/GenBank/DDBJ whole genome shotgun (WGS) entry which is preliminary data.</text>
</comment>
<dbReference type="InterPro" id="IPR051094">
    <property type="entry name" value="Diverse_Catalytic_Enzymes"/>
</dbReference>
<evidence type="ECO:0000313" key="3">
    <source>
        <dbReference type="Proteomes" id="UP000281261"/>
    </source>
</evidence>
<feature type="domain" description="HD" evidence="1">
    <location>
        <begin position="20"/>
        <end position="121"/>
    </location>
</feature>
<dbReference type="InterPro" id="IPR006675">
    <property type="entry name" value="HDIG_dom"/>
</dbReference>
<evidence type="ECO:0000259" key="1">
    <source>
        <dbReference type="PROSITE" id="PS51831"/>
    </source>
</evidence>
<name>A0A420ZC66_UNCK3</name>
<dbReference type="NCBIfam" id="TIGR00277">
    <property type="entry name" value="HDIG"/>
    <property type="match status" value="1"/>
</dbReference>
<sequence length="185" mass="21423">MIMIEKVREVVKKECDERNWKFHILPVVKYAKLLAKKLNADEELAELGALLHDIGRIKFGGKNHEITGIPEAEKILKQFNYPQKIIDEVKHCVESHRGSGTIKPKTVIAKIVANADAMAHFDTIPALLQVALRKENNNLERAVNWVYDKIERDWNKKLTIPEAKEMMKEKYEAIKLLFNSMKQYT</sequence>
<dbReference type="InterPro" id="IPR006674">
    <property type="entry name" value="HD_domain"/>
</dbReference>
<dbReference type="CDD" id="cd00077">
    <property type="entry name" value="HDc"/>
    <property type="match status" value="1"/>
</dbReference>
<organism evidence="2 3">
    <name type="scientific">candidate division Kazan bacterium</name>
    <dbReference type="NCBI Taxonomy" id="2202143"/>
    <lineage>
        <taxon>Bacteria</taxon>
        <taxon>Bacteria division Kazan-3B-28</taxon>
    </lineage>
</organism>
<dbReference type="SMART" id="SM00471">
    <property type="entry name" value="HDc"/>
    <property type="match status" value="1"/>
</dbReference>
<dbReference type="PANTHER" id="PTHR35795">
    <property type="entry name" value="SLR1885 PROTEIN"/>
    <property type="match status" value="1"/>
</dbReference>
<dbReference type="EMBL" id="QMNG01000024">
    <property type="protein sequence ID" value="RLC36856.1"/>
    <property type="molecule type" value="Genomic_DNA"/>
</dbReference>
<dbReference type="AlphaFoldDB" id="A0A420ZC66"/>
<protein>
    <recommendedName>
        <fullName evidence="1">HD domain-containing protein</fullName>
    </recommendedName>
</protein>
<dbReference type="InterPro" id="IPR003607">
    <property type="entry name" value="HD/PDEase_dom"/>
</dbReference>
<proteinExistence type="predicted"/>
<dbReference type="Gene3D" id="1.10.3210.10">
    <property type="entry name" value="Hypothetical protein af1432"/>
    <property type="match status" value="1"/>
</dbReference>
<reference evidence="2 3" key="1">
    <citation type="submission" date="2018-06" db="EMBL/GenBank/DDBJ databases">
        <title>Extensive metabolic versatility and redundancy in microbially diverse, dynamic hydrothermal sediments.</title>
        <authorList>
            <person name="Dombrowski N."/>
            <person name="Teske A."/>
            <person name="Baker B.J."/>
        </authorList>
    </citation>
    <scope>NUCLEOTIDE SEQUENCE [LARGE SCALE GENOMIC DNA]</scope>
    <source>
        <strain evidence="2">B79_G16</strain>
    </source>
</reference>
<dbReference type="Proteomes" id="UP000281261">
    <property type="component" value="Unassembled WGS sequence"/>
</dbReference>
<dbReference type="PANTHER" id="PTHR35795:SF1">
    <property type="entry name" value="BIS(5'-NUCLEOSYL)-TETRAPHOSPHATASE, SYMMETRICAL"/>
    <property type="match status" value="1"/>
</dbReference>
<dbReference type="Pfam" id="PF01966">
    <property type="entry name" value="HD"/>
    <property type="match status" value="1"/>
</dbReference>